<reference evidence="1 2" key="1">
    <citation type="submission" date="2024-11" db="EMBL/GenBank/DDBJ databases">
        <title>A near-complete genome assembly of Cinchona calisaya.</title>
        <authorList>
            <person name="Lian D.C."/>
            <person name="Zhao X.W."/>
            <person name="Wei L."/>
        </authorList>
    </citation>
    <scope>NUCLEOTIDE SEQUENCE [LARGE SCALE GENOMIC DNA]</scope>
    <source>
        <tissue evidence="1">Nenye</tissue>
    </source>
</reference>
<keyword evidence="2" id="KW-1185">Reference proteome</keyword>
<dbReference type="EMBL" id="JBJUIK010000013">
    <property type="protein sequence ID" value="KAL3507385.1"/>
    <property type="molecule type" value="Genomic_DNA"/>
</dbReference>
<evidence type="ECO:0000313" key="2">
    <source>
        <dbReference type="Proteomes" id="UP001630127"/>
    </source>
</evidence>
<dbReference type="AlphaFoldDB" id="A0ABD2YN74"/>
<sequence>MLTFRQHIVRGKKYLVTLNNENEPLLDGTMLPVYTSLYGVISDTRGALANPYYVKEWTMKLNSRQSEILSPYQLLSPLHSNSTSIDSFTTLAREILSGTTHWGSELKFGGEFSPIHGYWDQTMEILGRTEDTLVKVRIFNVVYASLYTYGCDKPVMRAFCKTWCHSTNTFHISEGEISISL</sequence>
<comment type="caution">
    <text evidence="1">The sequence shown here is derived from an EMBL/GenBank/DDBJ whole genome shotgun (WGS) entry which is preliminary data.</text>
</comment>
<proteinExistence type="predicted"/>
<protein>
    <submittedName>
        <fullName evidence="1">Uncharacterized protein</fullName>
    </submittedName>
</protein>
<name>A0ABD2YN74_9GENT</name>
<organism evidence="1 2">
    <name type="scientific">Cinchona calisaya</name>
    <dbReference type="NCBI Taxonomy" id="153742"/>
    <lineage>
        <taxon>Eukaryota</taxon>
        <taxon>Viridiplantae</taxon>
        <taxon>Streptophyta</taxon>
        <taxon>Embryophyta</taxon>
        <taxon>Tracheophyta</taxon>
        <taxon>Spermatophyta</taxon>
        <taxon>Magnoliopsida</taxon>
        <taxon>eudicotyledons</taxon>
        <taxon>Gunneridae</taxon>
        <taxon>Pentapetalae</taxon>
        <taxon>asterids</taxon>
        <taxon>lamiids</taxon>
        <taxon>Gentianales</taxon>
        <taxon>Rubiaceae</taxon>
        <taxon>Cinchonoideae</taxon>
        <taxon>Cinchoneae</taxon>
        <taxon>Cinchona</taxon>
    </lineage>
</organism>
<accession>A0ABD2YN74</accession>
<evidence type="ECO:0000313" key="1">
    <source>
        <dbReference type="EMBL" id="KAL3507385.1"/>
    </source>
</evidence>
<gene>
    <name evidence="1" type="ORF">ACH5RR_032767</name>
</gene>
<dbReference type="Proteomes" id="UP001630127">
    <property type="component" value="Unassembled WGS sequence"/>
</dbReference>